<sequence>MGRVRELDERITVLKKDIEREKADYDDLIQKIEGTAHRERKLIGKPITLELLEPKITLYQTQLIEMRQMVGEYTLMIEQLENTLAESNKKTPIATPKTSDKAIKLKTQNRNIVRKKARRCS</sequence>
<feature type="coiled-coil region" evidence="1">
    <location>
        <begin position="4"/>
        <end position="35"/>
    </location>
</feature>
<evidence type="ECO:0000256" key="2">
    <source>
        <dbReference type="SAM" id="MobiDB-lite"/>
    </source>
</evidence>
<reference evidence="3" key="1">
    <citation type="submission" date="2013-02" db="EMBL/GenBank/DDBJ databases">
        <title>Immune-Related transcriptome of Coptotermes formosanus Shiraki workers: the defense mechanism.</title>
        <authorList>
            <person name="Hussain A."/>
            <person name="Li Y.F."/>
            <person name="Wen S.Y."/>
        </authorList>
    </citation>
    <scope>NUCLEOTIDE SEQUENCE</scope>
</reference>
<name>R4V0U2_COPFO</name>
<evidence type="ECO:0000256" key="1">
    <source>
        <dbReference type="SAM" id="Coils"/>
    </source>
</evidence>
<evidence type="ECO:0000313" key="3">
    <source>
        <dbReference type="EMBL" id="AGM32252.1"/>
    </source>
</evidence>
<feature type="region of interest" description="Disordered" evidence="2">
    <location>
        <begin position="88"/>
        <end position="108"/>
    </location>
</feature>
<proteinExistence type="evidence at transcript level"/>
<dbReference type="AlphaFoldDB" id="R4V0U2"/>
<keyword evidence="1" id="KW-0175">Coiled coil</keyword>
<accession>R4V0U2</accession>
<dbReference type="EMBL" id="KC632438">
    <property type="protein sequence ID" value="AGM32252.1"/>
    <property type="molecule type" value="mRNA"/>
</dbReference>
<protein>
    <submittedName>
        <fullName evidence="3">Uncharacterized protein</fullName>
    </submittedName>
</protein>
<organism evidence="3">
    <name type="scientific">Coptotermes formosanus</name>
    <name type="common">Formosan subterranean termite</name>
    <dbReference type="NCBI Taxonomy" id="36987"/>
    <lineage>
        <taxon>Eukaryota</taxon>
        <taxon>Metazoa</taxon>
        <taxon>Ecdysozoa</taxon>
        <taxon>Arthropoda</taxon>
        <taxon>Hexapoda</taxon>
        <taxon>Insecta</taxon>
        <taxon>Pterygota</taxon>
        <taxon>Neoptera</taxon>
        <taxon>Polyneoptera</taxon>
        <taxon>Dictyoptera</taxon>
        <taxon>Blattodea</taxon>
        <taxon>Blattoidea</taxon>
        <taxon>Termitoidae</taxon>
        <taxon>Rhinotermitidae</taxon>
        <taxon>Coptotermes</taxon>
    </lineage>
</organism>